<dbReference type="EMBL" id="BSYO01000017">
    <property type="protein sequence ID" value="GMH17048.1"/>
    <property type="molecule type" value="Genomic_DNA"/>
</dbReference>
<proteinExistence type="predicted"/>
<protein>
    <submittedName>
        <fullName evidence="1">Uncharacterized protein</fullName>
    </submittedName>
</protein>
<comment type="caution">
    <text evidence="1">The sequence shown here is derived from an EMBL/GenBank/DDBJ whole genome shotgun (WGS) entry which is preliminary data.</text>
</comment>
<gene>
    <name evidence="1" type="ORF">Nepgr_018889</name>
</gene>
<evidence type="ECO:0000313" key="2">
    <source>
        <dbReference type="Proteomes" id="UP001279734"/>
    </source>
</evidence>
<sequence length="127" mass="14891">MRTNIVELLSWEGFQWIFIDKYSLASTRIGMEREFLYLTQEDHLVAQYEANFIKSSCDTHYLMAKKGRKAIRFQQCSNEDICRQLVPFNLKEYGVIVKCAQLIKHDRGIKPSSIVVVGGYHSRKTRR</sequence>
<dbReference type="Proteomes" id="UP001279734">
    <property type="component" value="Unassembled WGS sequence"/>
</dbReference>
<evidence type="ECO:0000313" key="1">
    <source>
        <dbReference type="EMBL" id="GMH17048.1"/>
    </source>
</evidence>
<reference evidence="1" key="1">
    <citation type="submission" date="2023-05" db="EMBL/GenBank/DDBJ databases">
        <title>Nepenthes gracilis genome sequencing.</title>
        <authorList>
            <person name="Fukushima K."/>
        </authorList>
    </citation>
    <scope>NUCLEOTIDE SEQUENCE</scope>
    <source>
        <strain evidence="1">SING2019-196</strain>
    </source>
</reference>
<keyword evidence="2" id="KW-1185">Reference proteome</keyword>
<organism evidence="1 2">
    <name type="scientific">Nepenthes gracilis</name>
    <name type="common">Slender pitcher plant</name>
    <dbReference type="NCBI Taxonomy" id="150966"/>
    <lineage>
        <taxon>Eukaryota</taxon>
        <taxon>Viridiplantae</taxon>
        <taxon>Streptophyta</taxon>
        <taxon>Embryophyta</taxon>
        <taxon>Tracheophyta</taxon>
        <taxon>Spermatophyta</taxon>
        <taxon>Magnoliopsida</taxon>
        <taxon>eudicotyledons</taxon>
        <taxon>Gunneridae</taxon>
        <taxon>Pentapetalae</taxon>
        <taxon>Caryophyllales</taxon>
        <taxon>Nepenthaceae</taxon>
        <taxon>Nepenthes</taxon>
    </lineage>
</organism>
<accession>A0AAD3SSY7</accession>
<dbReference type="AlphaFoldDB" id="A0AAD3SSY7"/>
<name>A0AAD3SSY7_NEPGR</name>